<feature type="coiled-coil region" evidence="1">
    <location>
        <begin position="1547"/>
        <end position="1657"/>
    </location>
</feature>
<organism evidence="4 5">
    <name type="scientific">Batillaria attramentaria</name>
    <dbReference type="NCBI Taxonomy" id="370345"/>
    <lineage>
        <taxon>Eukaryota</taxon>
        <taxon>Metazoa</taxon>
        <taxon>Spiralia</taxon>
        <taxon>Lophotrochozoa</taxon>
        <taxon>Mollusca</taxon>
        <taxon>Gastropoda</taxon>
        <taxon>Caenogastropoda</taxon>
        <taxon>Sorbeoconcha</taxon>
        <taxon>Cerithioidea</taxon>
        <taxon>Batillariidae</taxon>
        <taxon>Batillaria</taxon>
    </lineage>
</organism>
<feature type="coiled-coil region" evidence="1">
    <location>
        <begin position="482"/>
        <end position="583"/>
    </location>
</feature>
<feature type="compositionally biased region" description="Basic residues" evidence="2">
    <location>
        <begin position="2303"/>
        <end position="2315"/>
    </location>
</feature>
<feature type="coiled-coil region" evidence="1">
    <location>
        <begin position="846"/>
        <end position="908"/>
    </location>
</feature>
<dbReference type="EMBL" id="JACVVK020000055">
    <property type="protein sequence ID" value="KAK7497810.1"/>
    <property type="molecule type" value="Genomic_DNA"/>
</dbReference>
<feature type="compositionally biased region" description="Low complexity" evidence="2">
    <location>
        <begin position="99"/>
        <end position="143"/>
    </location>
</feature>
<evidence type="ECO:0000256" key="2">
    <source>
        <dbReference type="SAM" id="MobiDB-lite"/>
    </source>
</evidence>
<comment type="caution">
    <text evidence="4">The sequence shown here is derived from an EMBL/GenBank/DDBJ whole genome shotgun (WGS) entry which is preliminary data.</text>
</comment>
<feature type="compositionally biased region" description="Basic and acidic residues" evidence="2">
    <location>
        <begin position="1341"/>
        <end position="1351"/>
    </location>
</feature>
<feature type="region of interest" description="Disordered" evidence="2">
    <location>
        <begin position="1764"/>
        <end position="1837"/>
    </location>
</feature>
<dbReference type="InterPro" id="IPR057659">
    <property type="entry name" value="CEP152_CC"/>
</dbReference>
<feature type="compositionally biased region" description="Basic and acidic residues" evidence="2">
    <location>
        <begin position="243"/>
        <end position="252"/>
    </location>
</feature>
<dbReference type="PANTHER" id="PTHR10337:SF6">
    <property type="entry name" value="CENTROSOMAL PROTEIN OF 152 KDA"/>
    <property type="match status" value="1"/>
</dbReference>
<evidence type="ECO:0000259" key="3">
    <source>
        <dbReference type="Pfam" id="PF25770"/>
    </source>
</evidence>
<gene>
    <name evidence="4" type="ORF">BaRGS_00010944</name>
</gene>
<dbReference type="PANTHER" id="PTHR10337">
    <property type="entry name" value="SHC TRANSFORMING PROTEIN"/>
    <property type="match status" value="1"/>
</dbReference>
<feature type="compositionally biased region" description="Low complexity" evidence="2">
    <location>
        <begin position="260"/>
        <end position="274"/>
    </location>
</feature>
<feature type="coiled-coil region" evidence="1">
    <location>
        <begin position="1242"/>
        <end position="1280"/>
    </location>
</feature>
<feature type="region of interest" description="Disordered" evidence="2">
    <location>
        <begin position="170"/>
        <end position="294"/>
    </location>
</feature>
<feature type="compositionally biased region" description="Basic and acidic residues" evidence="2">
    <location>
        <begin position="349"/>
        <end position="358"/>
    </location>
</feature>
<feature type="compositionally biased region" description="Low complexity" evidence="2">
    <location>
        <begin position="1764"/>
        <end position="1775"/>
    </location>
</feature>
<feature type="region of interest" description="Disordered" evidence="2">
    <location>
        <begin position="331"/>
        <end position="374"/>
    </location>
</feature>
<keyword evidence="5" id="KW-1185">Reference proteome</keyword>
<protein>
    <recommendedName>
        <fullName evidence="3">CEP152 CEP63 binding coiled coil domain-containing protein</fullName>
    </recommendedName>
</protein>
<feature type="compositionally biased region" description="Polar residues" evidence="2">
    <location>
        <begin position="1817"/>
        <end position="1837"/>
    </location>
</feature>
<feature type="region of interest" description="Disordered" evidence="2">
    <location>
        <begin position="2096"/>
        <end position="2173"/>
    </location>
</feature>
<dbReference type="InterPro" id="IPR051235">
    <property type="entry name" value="CEP152/SHC-Transforming"/>
</dbReference>
<feature type="region of interest" description="Disordered" evidence="2">
    <location>
        <begin position="82"/>
        <end position="149"/>
    </location>
</feature>
<feature type="region of interest" description="Disordered" evidence="2">
    <location>
        <begin position="2224"/>
        <end position="2319"/>
    </location>
</feature>
<evidence type="ECO:0000313" key="5">
    <source>
        <dbReference type="Proteomes" id="UP001519460"/>
    </source>
</evidence>
<feature type="coiled-coil region" evidence="1">
    <location>
        <begin position="944"/>
        <end position="1048"/>
    </location>
</feature>
<accession>A0ABD0LEE6</accession>
<feature type="compositionally biased region" description="Polar residues" evidence="2">
    <location>
        <begin position="275"/>
        <end position="289"/>
    </location>
</feature>
<evidence type="ECO:0000256" key="1">
    <source>
        <dbReference type="SAM" id="Coils"/>
    </source>
</evidence>
<sequence>MSTNVSLANAGTSLNFDGQALQNQQEAEIEREEQLQQHELRQLLSNAFDDLEDDILSVASSEGDSVNISHASVHQESFRGPFSPVAVQHDGAVSERSESLAARTPSTAASPAVASPHSSVTQSSSKPSPFFLDTSIQSSSSKSNTGNGRFLQSTQRDLLHFTAEQKWSSFGTHFRGQNQPERSEYNQGKVIPHDDGNLDSAGEYYKYPPHGRSDYTLQHENQHLDDSSQQLQHGFSNPSEQHGYSDPREKAKCSQYWMDSTGTSGSHNGHSYGNQTESGLPSHTSSNPLHGQYTDVGQMYQNYSQPAGSRQQFLQSYAYEAHPVEHDFETAARQNSSDNSTQHVTSSFDWERNRESETGPRTYAPTAYSSTQGWQHVPEHDVPVEDNAWYKDSSVSRDRQFKGVDFSLPSDAQGNDKSTSEDDFLGDYKVLYKKSRPVSQTEPAKAAELDIQQDFVHQEGFNEEMRQLSQLQILYRSRGRQLEDVSAELEKVQLESAKERRMLKHLLSVATGEKEGVERSLQESQKLLQEAKETQSQVSGKLQATEVQLQAMKEAKEELSKRLQSAETTIENLTHQLAELRESDSLSQARSQHDAVVSSMQQRFDKEILTLKEKLDAANESIAEKNKEIAGLWKQVSQQTQLAEQAQISRGETINQLTRSLEESQRRCQGLLEASSTEEVSVLKAQLQQALVSKSMADSMCTSLQTEMRELKEQLSMLESASSLGAFSGSLTPQGTVYTDDSMADLGIRKTLDFSTPDSAAKFDGSQSSEDLIRSLRRELERCLVSNKQKRVLVVELQEQKRHLQQQVTEVQEELAATRKLVDSQQVKLKSFQDRFGDGLQGSAVESRLNKEIENLQREKLALSQDIDDYKMRLNEVSTSEERLTEVNRKLNQQIAEMVREHDEDKRESIDRCRRTCEDAHITAREHLERSLRSEFFADKQELILKYEKQLTDSREAVQQLQEELDRVKEMYVESSRSLAQQDDKLRTDYNNNLHAELNKELELKEQWEREQAEAVRQAVKATQDEWEEKIKQKTQELEQRFAAEQAQWEREKQTTMETLIQQRLEKERRSWQVQTDREALDQVDMAVEAAKRQWADETRQELLAVKAELEQCSLTHQAELAQIEEKWQRELADERAALEKELKTRFQNTLQQEVEQRLADQKKMLMSEAESTLLHKLTELEAVKTEELERRMKEEKEWLEAELTKRLETETKNAVDLARTQWETNFSEERKKMADSGTQEVARWRAEVTRLQGELKAQAAQWEDAQSRLIREKDEERRRAVTKVRSQCEEDYHRFMEDNKATLDSALAAARQEHCREMEEQAARHKEEMAALRAVEQELRKALADSRSGDKSPGNRLTPSTDQQLARKLEKLKKEIGQRDELLRQADTHMEQEVRRLRESLEENYTRQREKDSLRVQAQYTQAMHISQKERTRLERQLETVMEELRQEKERHAEQVESMKARLAEQAESLERLAEQDDVEEVLSQLQQEKEEKEQVLNQLHDSHTVIDRLSQERDSLISQLAGKDAHLQEERSRLSGRVSECQAAIKALDAERTSLADKLDSVTQQHTEELVGVRHKLDQTKARLRQVEAALSAVNKQHREDVQKVTETMTNSHQHEIQELHTQLAQIKKQHELMLEEVEQKHQAEKQDMMEQVRRQAQRALAHTPTQTDNDDSLYNLKGQYVNTVHKIKGEVMSHISMSNQRAAMTIKNEIRMERQRTIQHLHRRCRSRLRRVIQGQSEGCGGEEVWQMMDAALDSLFDSVSSSLSATPSTSAGVTPRSSEEDGMASDVAVDTERGPMDEKHHDLPVPHQRPGHANTSSSSGNQSVGAFSTPQSVESDRYALPSALGKVELFDQGQSDMSLAELQGSGVFFPLVPDETASVTDVLSDTDQDFKQPLPLRKGNKHKSKLEELSQKLAKFPVKGGKTITAPGLQTATKTFPVFSKEPTKSQADAMFSPKLHRKSWVKEEMGVSGESVGWKDVDAGVWTEAVGSTNLWQAYTDLKDMELSDKQPRRQLRFQSQTFMDGYTDSDTDCRNGETDMEGNRLAATTAEKETAVKSSTHRSALVSRSSDFSRKIKTLSVRYKSMEDLIPESSVDELPVPGSLKQSHTTPDLFRPKDYDPSQSYTPHKEKEKSLTNTVPSKLLLNPKNFLSKPAQKPVSTGGKPEGREPETLDSMMARLGFSKTTLNMASADTADEDDDTFLPKGRHSDSFVFNNRKSAFSTGRKSDSFMQEKMPLPGHGKEPLEHGASKEPRAHSAGDVSCSRSHQQDGHSSGKFSSKQLDLHRLLKPEPSKEPTVPRHISHSHTRHGHRHRSDDLVQRSLEEHQVKEKFYPPLSHNERSKSRSEQALHVLGEAFGTGVGRDGGDSVYHYTPLQRLLSPASPSTSLLSTYSVSEGDLRLTPYEIVGKESERF</sequence>
<feature type="compositionally biased region" description="Polar residues" evidence="2">
    <location>
        <begin position="227"/>
        <end position="242"/>
    </location>
</feature>
<evidence type="ECO:0000313" key="4">
    <source>
        <dbReference type="EMBL" id="KAK7497810.1"/>
    </source>
</evidence>
<feature type="compositionally biased region" description="Polar residues" evidence="2">
    <location>
        <begin position="2265"/>
        <end position="2283"/>
    </location>
</feature>
<feature type="compositionally biased region" description="Basic and acidic residues" evidence="2">
    <location>
        <begin position="2242"/>
        <end position="2259"/>
    </location>
</feature>
<feature type="domain" description="CEP152 CEP63 binding coiled coil" evidence="3">
    <location>
        <begin position="1677"/>
        <end position="1726"/>
    </location>
</feature>
<dbReference type="Pfam" id="PF25770">
    <property type="entry name" value="CC_CEP63-bind_CEP152"/>
    <property type="match status" value="1"/>
</dbReference>
<feature type="coiled-coil region" evidence="1">
    <location>
        <begin position="787"/>
        <end position="821"/>
    </location>
</feature>
<feature type="compositionally biased region" description="Basic and acidic residues" evidence="2">
    <location>
        <begin position="1794"/>
        <end position="1808"/>
    </location>
</feature>
<feature type="compositionally biased region" description="Polar residues" evidence="2">
    <location>
        <begin position="332"/>
        <end position="348"/>
    </location>
</feature>
<name>A0ABD0LEE6_9CAEN</name>
<feature type="region of interest" description="Disordered" evidence="2">
    <location>
        <begin position="1341"/>
        <end position="1364"/>
    </location>
</feature>
<proteinExistence type="predicted"/>
<reference evidence="4 5" key="1">
    <citation type="journal article" date="2023" name="Sci. Data">
        <title>Genome assembly of the Korean intertidal mud-creeper Batillaria attramentaria.</title>
        <authorList>
            <person name="Patra A.K."/>
            <person name="Ho P.T."/>
            <person name="Jun S."/>
            <person name="Lee S.J."/>
            <person name="Kim Y."/>
            <person name="Won Y.J."/>
        </authorList>
    </citation>
    <scope>NUCLEOTIDE SEQUENCE [LARGE SCALE GENOMIC DNA]</scope>
    <source>
        <strain evidence="4">Wonlab-2016</strain>
    </source>
</reference>
<feature type="compositionally biased region" description="Polar residues" evidence="2">
    <location>
        <begin position="170"/>
        <end position="180"/>
    </location>
</feature>
<dbReference type="Proteomes" id="UP001519460">
    <property type="component" value="Unassembled WGS sequence"/>
</dbReference>
<keyword evidence="1" id="KW-0175">Coiled coil</keyword>
<feature type="compositionally biased region" description="Basic and acidic residues" evidence="2">
    <location>
        <begin position="2284"/>
        <end position="2300"/>
    </location>
</feature>